<dbReference type="PANTHER" id="PTHR43489:SF1">
    <property type="entry name" value="L-RIBULOSE-5-PHOSPHATE 3-EPIMERASE SGBU-RELATED"/>
    <property type="match status" value="1"/>
</dbReference>
<evidence type="ECO:0000313" key="5">
    <source>
        <dbReference type="Proteomes" id="UP000179934"/>
    </source>
</evidence>
<dbReference type="GO" id="GO:0016861">
    <property type="term" value="F:intramolecular oxidoreductase activity, interconverting aldoses and ketoses"/>
    <property type="evidence" value="ECO:0007669"/>
    <property type="project" value="InterPro"/>
</dbReference>
<dbReference type="InterPro" id="IPR036237">
    <property type="entry name" value="Xyl_isomerase-like_sf"/>
</dbReference>
<proteinExistence type="predicted"/>
<dbReference type="GO" id="GO:0019852">
    <property type="term" value="P:L-ascorbic acid metabolic process"/>
    <property type="evidence" value="ECO:0007669"/>
    <property type="project" value="TreeGrafter"/>
</dbReference>
<dbReference type="InterPro" id="IPR013022">
    <property type="entry name" value="Xyl_isomerase-like_TIM-brl"/>
</dbReference>
<dbReference type="AlphaFoldDB" id="A0A1S2CQX1"/>
<dbReference type="SUPFAM" id="SSF51658">
    <property type="entry name" value="Xylose isomerase-like"/>
    <property type="match status" value="1"/>
</dbReference>
<evidence type="ECO:0000313" key="4">
    <source>
        <dbReference type="EMBL" id="OHY91132.1"/>
    </source>
</evidence>
<dbReference type="NCBIfam" id="NF009688">
    <property type="entry name" value="PRK13209.1"/>
    <property type="match status" value="1"/>
</dbReference>
<comment type="caution">
    <text evidence="4">The sequence shown here is derived from an EMBL/GenBank/DDBJ whole genome shotgun (WGS) entry which is preliminary data.</text>
</comment>
<dbReference type="Pfam" id="PF01261">
    <property type="entry name" value="AP_endonuc_2"/>
    <property type="match status" value="1"/>
</dbReference>
<dbReference type="InterPro" id="IPR004560">
    <property type="entry name" value="L-Ru-5P_3-Epase"/>
</dbReference>
<gene>
    <name evidence="4" type="ORF">BJD16_04080</name>
</gene>
<sequence>MHNFDHAFRLGLYEKAMPSELEWQEKILSAKELGFDFIEISIDESDEKLQRLDWSDSEIYQLRHLCEQHSFPLHSMCLSAHRRFPFGSQDPAIREQAAIIMEKAINLAYKLGIRCIQLAGYDVYYEPQSEQTHHHFVAGMKAAAKMAERAGIMLGVEIMDTPYLNSLSKFEVLKKQIPSPYFMAYPDVGNITGWNYDTCTELQLSADHIVQIHLKDTRKVSADCNGQFRDLVIGEGEVDFAAIFNTLAKIGYNGPLVLEMWAKDAQWASNLKTAKARLVELGQQAGLALA</sequence>
<protein>
    <recommendedName>
        <fullName evidence="2">L-ribulose-5-phosphate 3-epimerase</fullName>
    </recommendedName>
</protein>
<organism evidence="4 5">
    <name type="scientific">Aeromonas sobria</name>
    <dbReference type="NCBI Taxonomy" id="646"/>
    <lineage>
        <taxon>Bacteria</taxon>
        <taxon>Pseudomonadati</taxon>
        <taxon>Pseudomonadota</taxon>
        <taxon>Gammaproteobacteria</taxon>
        <taxon>Aeromonadales</taxon>
        <taxon>Aeromonadaceae</taxon>
        <taxon>Aeromonas</taxon>
    </lineage>
</organism>
<evidence type="ECO:0000256" key="1">
    <source>
        <dbReference type="ARBA" id="ARBA00023235"/>
    </source>
</evidence>
<dbReference type="PANTHER" id="PTHR43489">
    <property type="entry name" value="ISOMERASE"/>
    <property type="match status" value="1"/>
</dbReference>
<dbReference type="GO" id="GO:0034015">
    <property type="term" value="F:L-ribulose-5-phosphate 3-epimerase activity"/>
    <property type="evidence" value="ECO:0007669"/>
    <property type="project" value="TreeGrafter"/>
</dbReference>
<dbReference type="OrthoDB" id="3185623at2"/>
<dbReference type="EMBL" id="MKFU01000023">
    <property type="protein sequence ID" value="OHY91132.1"/>
    <property type="molecule type" value="Genomic_DNA"/>
</dbReference>
<accession>A0A1S2CQX1</accession>
<name>A0A1S2CQX1_AERSO</name>
<dbReference type="Gene3D" id="3.20.20.150">
    <property type="entry name" value="Divalent-metal-dependent TIM barrel enzymes"/>
    <property type="match status" value="1"/>
</dbReference>
<dbReference type="RefSeq" id="WP_042020143.1">
    <property type="nucleotide sequence ID" value="NZ_CDBW01000016.1"/>
</dbReference>
<evidence type="ECO:0000256" key="2">
    <source>
        <dbReference type="NCBIfam" id="TIGR00542"/>
    </source>
</evidence>
<feature type="domain" description="Xylose isomerase-like TIM barrel" evidence="3">
    <location>
        <begin position="30"/>
        <end position="272"/>
    </location>
</feature>
<evidence type="ECO:0000259" key="3">
    <source>
        <dbReference type="Pfam" id="PF01261"/>
    </source>
</evidence>
<dbReference type="NCBIfam" id="NF009689">
    <property type="entry name" value="PRK13210.1"/>
    <property type="match status" value="1"/>
</dbReference>
<reference evidence="4 5" key="1">
    <citation type="submission" date="2016-09" db="EMBL/GenBank/DDBJ databases">
        <title>Draft Genome Sequence of Aeromonas sobria Strain 08005, Isolated from Sick Rana catesbeiana.</title>
        <authorList>
            <person name="Yang Q."/>
        </authorList>
    </citation>
    <scope>NUCLEOTIDE SEQUENCE [LARGE SCALE GENOMIC DNA]</scope>
    <source>
        <strain evidence="4 5">08005</strain>
    </source>
</reference>
<dbReference type="GeneID" id="58921940"/>
<keyword evidence="1" id="KW-0413">Isomerase</keyword>
<dbReference type="STRING" id="646.BJD16_04080"/>
<dbReference type="NCBIfam" id="TIGR00542">
    <property type="entry name" value="hxl6Piso_put"/>
    <property type="match status" value="1"/>
</dbReference>
<dbReference type="InterPro" id="IPR050417">
    <property type="entry name" value="Sugar_Epim/Isomerase"/>
</dbReference>
<dbReference type="Proteomes" id="UP000179934">
    <property type="component" value="Unassembled WGS sequence"/>
</dbReference>